<dbReference type="GO" id="GO:0019534">
    <property type="term" value="F:toxin transmembrane transporter activity"/>
    <property type="evidence" value="ECO:0007669"/>
    <property type="project" value="InterPro"/>
</dbReference>
<proteinExistence type="predicted"/>
<evidence type="ECO:0000259" key="2">
    <source>
        <dbReference type="Pfam" id="PF03507"/>
    </source>
</evidence>
<dbReference type="InterPro" id="IPR005169">
    <property type="entry name" value="CagA_C"/>
</dbReference>
<evidence type="ECO:0000259" key="3">
    <source>
        <dbReference type="Pfam" id="PF18971"/>
    </source>
</evidence>
<feature type="coiled-coil region" evidence="1">
    <location>
        <begin position="404"/>
        <end position="442"/>
    </location>
</feature>
<feature type="domain" description="CagA exotoxin phosphopeptide substrate mimic region" evidence="2">
    <location>
        <begin position="974"/>
        <end position="1006"/>
    </location>
</feature>
<feature type="domain" description="CagA N-terminal" evidence="3">
    <location>
        <begin position="1"/>
        <end position="868"/>
    </location>
</feature>
<gene>
    <name evidence="4" type="primary">cagA</name>
</gene>
<protein>
    <submittedName>
        <fullName evidence="4">Cytotoxin-associated protein A</fullName>
    </submittedName>
</protein>
<keyword evidence="1" id="KW-0175">Coiled coil</keyword>
<dbReference type="AlphaFoldDB" id="A0A224AM41"/>
<name>A0A224AM41_HELPX</name>
<dbReference type="Pfam" id="PF18971">
    <property type="entry name" value="CagA_N"/>
    <property type="match status" value="1"/>
</dbReference>
<feature type="coiled-coil region" evidence="1">
    <location>
        <begin position="611"/>
        <end position="653"/>
    </location>
</feature>
<dbReference type="Pfam" id="PF03507">
    <property type="entry name" value="CagA"/>
    <property type="match status" value="1"/>
</dbReference>
<sequence length="1180" mass="131806">MTNETINQTTTPDQTLNPTDFVPQRFINNLQVAFLKVDNVVASYDPDQKPIVDKNDRDNRQAFEKISQLREEYANKAIKNPAKKNQYFSDFINKSNDLINKDNLIAVDSSVDSFKKFGDQRYQIFTSWVSLQKDPSKINTQTIQNFMENIIQPPISDDKEKAEFLRSAKQSFAGIIIGNQIRSDQKFMGVFDESLKERQEAEKNAEPAGDWLDIFLSFVFNKKQSSDLKETLHQEPRPDFEQNLATTTTDIQGLPPEARDLLDERGNFSKFTLGDMEMLDVEGVADKDPNYKFNQLLIHNNALSSVLMGGHSNIEPEKVSLLYGDNGGPEARHDWNATVGYKNQQGNNVATLINAHLHNGSGLIIAGNEDGIKNPSFYLYKEDQLTGLKQAMSQEEIQNKVGFMEFLAKNNAKLDNLSEKEKEKFQTEIENFQKDRKAYLDALGNDHVAFVSKKDPQHLALVTEFGNGEVSYTLKDYGKKQDKALDGEVKTTLQGSLKYDGMMFVDYSNFKYTNASKSPDKGVGTTNGVSHLEANFSKVAVFNLPNLNNLAITNYIRRDLEDKLYAKGLSPQEANKLIKDFLNSNKELVGKVSNFNKAVAEAKNTGNYDEVKKAQKDLEKSLRKREHLEKEVAKKLESRNDNKNRMEAKAQANSQKDKIFALLNKEASKEARAAAFDPNLKGIRSELSDKLENINKNLKDFGKSFDELKNGKNNDFSKTEETLKALKDSVKDLGINPEWISKIENLNAALNDFKNGKNKDSSKVTQAKSDLENSIKDVIINQKITDKVDNLNQAVSETKLTGDFSKVEQALAELKNLSLDQKNESFNVGKNSDLQSVRDSVRGTLVSNGLSQTEATKLSKNFSDIRKELSEKLFGKSNSNGLKNNEEPIYAQVNKKKAGQAASLEEPIYAQVAKKVSAKIDQLNEATSAINRKIDRINKIASAGKGVGGFSGAGRSASPEEPIYATIDFDEANQAGFPLRRYAGVNDLSKVGLSREQELTYRIGDLSQAVSEAKTGHFGNLEQKIDELKDSTKKNALKLWVESAKQVPTGLQAKLDNYATNSHIRINSNVQGGTINEKATGMLTQKNPEWLKLVNDKIVAHNVGSIPLSDYDNIGFNQKNMKDYSDSFKFSTKLNNAVKDIKLGFTQFLVNAFSSGSYSLMKANVEHGVKNTTKSGFQKS</sequence>
<dbReference type="Gene3D" id="1.20.120.1270">
    <property type="entry name" value="CagA exotoxin domain III"/>
    <property type="match status" value="4"/>
</dbReference>
<dbReference type="Gene3D" id="1.10.357.130">
    <property type="match status" value="1"/>
</dbReference>
<organism evidence="4">
    <name type="scientific">Helicobacter pylori</name>
    <name type="common">Campylobacter pylori</name>
    <dbReference type="NCBI Taxonomy" id="210"/>
    <lineage>
        <taxon>Bacteria</taxon>
        <taxon>Pseudomonadati</taxon>
        <taxon>Campylobacterota</taxon>
        <taxon>Epsilonproteobacteria</taxon>
        <taxon>Campylobacterales</taxon>
        <taxon>Helicobacteraceae</taxon>
        <taxon>Helicobacter</taxon>
    </lineage>
</organism>
<accession>A0A224AM41</accession>
<evidence type="ECO:0000256" key="1">
    <source>
        <dbReference type="SAM" id="Coils"/>
    </source>
</evidence>
<dbReference type="InterPro" id="IPR004355">
    <property type="entry name" value="IVSec_CagA"/>
</dbReference>
<dbReference type="InterPro" id="IPR045157">
    <property type="entry name" value="CagA_N"/>
</dbReference>
<evidence type="ECO:0000313" key="4">
    <source>
        <dbReference type="EMBL" id="BBA20663.1"/>
    </source>
</evidence>
<dbReference type="PRINTS" id="PR01553">
    <property type="entry name" value="TYPE4SSCAGA"/>
</dbReference>
<reference evidence="4" key="1">
    <citation type="submission" date="2017-08" db="EMBL/GenBank/DDBJ databases">
        <title>Advanced non-cardia gastric cancer and Helicobacter pylori infection in Vietnam.</title>
        <authorList>
            <person name="Binh T.T."/>
            <person name="Tuan V.P."/>
            <person name="Dung H.D."/>
            <person name="Tung P.H."/>
            <person name="Tri T.D."/>
            <person name="Thuan N.P."/>
            <person name="Khien V.V."/>
            <person name="Hoan P.Q."/>
            <person name="Suzuki R."/>
            <person name="Uchida T."/>
            <person name="Trang T.T."/>
            <person name="Yamaoka Y."/>
        </authorList>
    </citation>
    <scope>NUCLEOTIDE SEQUENCE</scope>
    <source>
        <strain evidence="4">CHN12</strain>
    </source>
</reference>
<dbReference type="EMBL" id="LC314749">
    <property type="protein sequence ID" value="BBA20663.1"/>
    <property type="molecule type" value="Genomic_DNA"/>
</dbReference>
<dbReference type="NCBIfam" id="NF033422">
    <property type="entry name" value="onco_T4SS_CagA"/>
    <property type="match status" value="1"/>
</dbReference>